<dbReference type="EMBL" id="KN838996">
    <property type="protein sequence ID" value="KIJ91523.1"/>
    <property type="molecule type" value="Genomic_DNA"/>
</dbReference>
<feature type="region of interest" description="Disordered" evidence="1">
    <location>
        <begin position="27"/>
        <end position="46"/>
    </location>
</feature>
<protein>
    <submittedName>
        <fullName evidence="2">Unplaced genomic scaffold K443scaffold_461, whole genome shotgun sequence</fullName>
    </submittedName>
</protein>
<reference evidence="2 3" key="1">
    <citation type="submission" date="2014-04" db="EMBL/GenBank/DDBJ databases">
        <authorList>
            <consortium name="DOE Joint Genome Institute"/>
            <person name="Kuo A."/>
            <person name="Kohler A."/>
            <person name="Nagy L.G."/>
            <person name="Floudas D."/>
            <person name="Copeland A."/>
            <person name="Barry K.W."/>
            <person name="Cichocki N."/>
            <person name="Veneault-Fourrey C."/>
            <person name="LaButti K."/>
            <person name="Lindquist E.A."/>
            <person name="Lipzen A."/>
            <person name="Lundell T."/>
            <person name="Morin E."/>
            <person name="Murat C."/>
            <person name="Sun H."/>
            <person name="Tunlid A."/>
            <person name="Henrissat B."/>
            <person name="Grigoriev I.V."/>
            <person name="Hibbett D.S."/>
            <person name="Martin F."/>
            <person name="Nordberg H.P."/>
            <person name="Cantor M.N."/>
            <person name="Hua S.X."/>
        </authorList>
    </citation>
    <scope>NUCLEOTIDE SEQUENCE [LARGE SCALE GENOMIC DNA]</scope>
    <source>
        <strain evidence="2 3">LaAM-08-1</strain>
    </source>
</reference>
<dbReference type="Proteomes" id="UP000054477">
    <property type="component" value="Unassembled WGS sequence"/>
</dbReference>
<dbReference type="OrthoDB" id="3111509at2759"/>
<evidence type="ECO:0000313" key="2">
    <source>
        <dbReference type="EMBL" id="KIJ91523.1"/>
    </source>
</evidence>
<reference evidence="3" key="2">
    <citation type="submission" date="2015-01" db="EMBL/GenBank/DDBJ databases">
        <title>Evolutionary Origins and Diversification of the Mycorrhizal Mutualists.</title>
        <authorList>
            <consortium name="DOE Joint Genome Institute"/>
            <consortium name="Mycorrhizal Genomics Consortium"/>
            <person name="Kohler A."/>
            <person name="Kuo A."/>
            <person name="Nagy L.G."/>
            <person name="Floudas D."/>
            <person name="Copeland A."/>
            <person name="Barry K.W."/>
            <person name="Cichocki N."/>
            <person name="Veneault-Fourrey C."/>
            <person name="LaButti K."/>
            <person name="Lindquist E.A."/>
            <person name="Lipzen A."/>
            <person name="Lundell T."/>
            <person name="Morin E."/>
            <person name="Murat C."/>
            <person name="Riley R."/>
            <person name="Ohm R."/>
            <person name="Sun H."/>
            <person name="Tunlid A."/>
            <person name="Henrissat B."/>
            <person name="Grigoriev I.V."/>
            <person name="Hibbett D.S."/>
            <person name="Martin F."/>
        </authorList>
    </citation>
    <scope>NUCLEOTIDE SEQUENCE [LARGE SCALE GENOMIC DNA]</scope>
    <source>
        <strain evidence="3">LaAM-08-1</strain>
    </source>
</reference>
<gene>
    <name evidence="2" type="ORF">K443DRAFT_14328</name>
</gene>
<organism evidence="2 3">
    <name type="scientific">Laccaria amethystina LaAM-08-1</name>
    <dbReference type="NCBI Taxonomy" id="1095629"/>
    <lineage>
        <taxon>Eukaryota</taxon>
        <taxon>Fungi</taxon>
        <taxon>Dikarya</taxon>
        <taxon>Basidiomycota</taxon>
        <taxon>Agaricomycotina</taxon>
        <taxon>Agaricomycetes</taxon>
        <taxon>Agaricomycetidae</taxon>
        <taxon>Agaricales</taxon>
        <taxon>Agaricineae</taxon>
        <taxon>Hydnangiaceae</taxon>
        <taxon>Laccaria</taxon>
    </lineage>
</organism>
<evidence type="ECO:0000313" key="3">
    <source>
        <dbReference type="Proteomes" id="UP000054477"/>
    </source>
</evidence>
<keyword evidence="3" id="KW-1185">Reference proteome</keyword>
<accession>A0A0C9WTF8</accession>
<dbReference type="AlphaFoldDB" id="A0A0C9WTF8"/>
<sequence length="162" mass="17524">MICLPVPTVWYSVLRADAVLWSSPLRSQHSAAPPTARPNDNHPSVMRYSAAKPGQKTAQLTIADGRSTIEDPSPTHGGIAASNAGSTVRHLCTRVSCVGIRDVARPVLKEGKIILVTPIVGRLPQWVLVLLQRMKHNPRSCGVVRRMLARGARSIARDPDDG</sequence>
<evidence type="ECO:0000256" key="1">
    <source>
        <dbReference type="SAM" id="MobiDB-lite"/>
    </source>
</evidence>
<name>A0A0C9WTF8_9AGAR</name>
<dbReference type="HOGENOM" id="CLU_138674_0_0_1"/>
<proteinExistence type="predicted"/>